<feature type="region of interest" description="Disordered" evidence="6">
    <location>
        <begin position="62"/>
        <end position="89"/>
    </location>
</feature>
<keyword evidence="8" id="KW-1185">Reference proteome</keyword>
<keyword evidence="5" id="KW-0175">Coiled coil</keyword>
<dbReference type="SMART" id="SM00132">
    <property type="entry name" value="LIM"/>
    <property type="match status" value="1"/>
</dbReference>
<evidence type="ECO:0000256" key="5">
    <source>
        <dbReference type="SAM" id="Coils"/>
    </source>
</evidence>
<dbReference type="Proteomes" id="UP000095283">
    <property type="component" value="Unplaced"/>
</dbReference>
<evidence type="ECO:0000256" key="2">
    <source>
        <dbReference type="ARBA" id="ARBA00022833"/>
    </source>
</evidence>
<feature type="coiled-coil region" evidence="5">
    <location>
        <begin position="312"/>
        <end position="382"/>
    </location>
</feature>
<keyword evidence="2 4" id="KW-0862">Zinc</keyword>
<feature type="region of interest" description="Disordered" evidence="6">
    <location>
        <begin position="122"/>
        <end position="153"/>
    </location>
</feature>
<dbReference type="WBParaSite" id="Hba_18045">
    <property type="protein sequence ID" value="Hba_18045"/>
    <property type="gene ID" value="Hba_18045"/>
</dbReference>
<proteinExistence type="predicted"/>
<evidence type="ECO:0000256" key="4">
    <source>
        <dbReference type="PROSITE-ProRule" id="PRU00125"/>
    </source>
</evidence>
<dbReference type="PROSITE" id="PS50023">
    <property type="entry name" value="LIM_DOMAIN_2"/>
    <property type="match status" value="1"/>
</dbReference>
<keyword evidence="1 4" id="KW-0479">Metal-binding</keyword>
<organism evidence="8 9">
    <name type="scientific">Heterorhabditis bacteriophora</name>
    <name type="common">Entomopathogenic nematode worm</name>
    <dbReference type="NCBI Taxonomy" id="37862"/>
    <lineage>
        <taxon>Eukaryota</taxon>
        <taxon>Metazoa</taxon>
        <taxon>Ecdysozoa</taxon>
        <taxon>Nematoda</taxon>
        <taxon>Chromadorea</taxon>
        <taxon>Rhabditida</taxon>
        <taxon>Rhabditina</taxon>
        <taxon>Rhabditomorpha</taxon>
        <taxon>Strongyloidea</taxon>
        <taxon>Heterorhabditidae</taxon>
        <taxon>Heterorhabditis</taxon>
    </lineage>
</organism>
<dbReference type="AlphaFoldDB" id="A0A1I7XK04"/>
<reference evidence="9" key="1">
    <citation type="submission" date="2016-11" db="UniProtKB">
        <authorList>
            <consortium name="WormBaseParasite"/>
        </authorList>
    </citation>
    <scope>IDENTIFICATION</scope>
</reference>
<dbReference type="PROSITE" id="PS00478">
    <property type="entry name" value="LIM_DOMAIN_1"/>
    <property type="match status" value="1"/>
</dbReference>
<name>A0A1I7XK04_HETBA</name>
<sequence length="518" mass="58690">MVAAGASAVQDELAQITSLKEKKGDFESSVKEASNIEKITKVEDQLLSSGKVKANMEKFVSGAALEGDSEEEEDSERDSNIIRENKKKKKKEDLHFEQVADIKNKWKAGGIETSELKEAAERKELEELKGGPSVKERFHERTDSEKEVVERQWDRSELDTAAAAEARKSFMEGHAFEGSTVEKSATDLSELKFNQLKGFKERFEKGEGDAEVQKTAVDVDVNLGGIKAAFENSEENMTPEERSAQKKKEIEAEFLRYKLARRAAAERAKQQEEEGEVPPAIDGDDVAADVESIKDRFDKGDAFKVQGIDGCKHEQRAELEALKTEAKNLKQRFEKGVEEGSDLADEKKRQMQEEFETLKKEREEAQKRLEEERAQEEAIDVEKEDINIKVDHASKMAAKWEKIQAKEAKKAEKGRMPDKKTATRFCMRPQPKCAICFTTVYRAEQFGCFGVLYHIKCFRCAICGQALRVEGVHRSKNGRLYCHVHFKQVEKNTTHPVNDNTITNLNSNLPTTWERSQA</sequence>
<evidence type="ECO:0000259" key="7">
    <source>
        <dbReference type="PROSITE" id="PS50023"/>
    </source>
</evidence>
<feature type="region of interest" description="Disordered" evidence="6">
    <location>
        <begin position="265"/>
        <end position="286"/>
    </location>
</feature>
<protein>
    <submittedName>
        <fullName evidence="9">LIM zinc-binding domain-containing protein</fullName>
    </submittedName>
</protein>
<dbReference type="InterPro" id="IPR001781">
    <property type="entry name" value="Znf_LIM"/>
</dbReference>
<evidence type="ECO:0000256" key="3">
    <source>
        <dbReference type="ARBA" id="ARBA00023038"/>
    </source>
</evidence>
<evidence type="ECO:0000256" key="1">
    <source>
        <dbReference type="ARBA" id="ARBA00022723"/>
    </source>
</evidence>
<dbReference type="Gene3D" id="2.10.110.10">
    <property type="entry name" value="Cysteine Rich Protein"/>
    <property type="match status" value="1"/>
</dbReference>
<evidence type="ECO:0000313" key="8">
    <source>
        <dbReference type="Proteomes" id="UP000095283"/>
    </source>
</evidence>
<keyword evidence="3 4" id="KW-0440">LIM domain</keyword>
<feature type="compositionally biased region" description="Acidic residues" evidence="6">
    <location>
        <begin position="67"/>
        <end position="76"/>
    </location>
</feature>
<feature type="domain" description="LIM zinc-binding" evidence="7">
    <location>
        <begin position="431"/>
        <end position="492"/>
    </location>
</feature>
<dbReference type="GO" id="GO:0046872">
    <property type="term" value="F:metal ion binding"/>
    <property type="evidence" value="ECO:0007669"/>
    <property type="project" value="UniProtKB-KW"/>
</dbReference>
<evidence type="ECO:0000256" key="6">
    <source>
        <dbReference type="SAM" id="MobiDB-lite"/>
    </source>
</evidence>
<dbReference type="CDD" id="cd09358">
    <property type="entry name" value="LIM_Mical_like"/>
    <property type="match status" value="1"/>
</dbReference>
<dbReference type="Pfam" id="PF00412">
    <property type="entry name" value="LIM"/>
    <property type="match status" value="1"/>
</dbReference>
<accession>A0A1I7XK04</accession>
<evidence type="ECO:0000313" key="9">
    <source>
        <dbReference type="WBParaSite" id="Hba_18045"/>
    </source>
</evidence>